<dbReference type="AlphaFoldDB" id="A0A4Q7MT72"/>
<dbReference type="Proteomes" id="UP000293874">
    <property type="component" value="Unassembled WGS sequence"/>
</dbReference>
<organism evidence="1 2">
    <name type="scientific">Pseudobacter ginsenosidimutans</name>
    <dbReference type="NCBI Taxonomy" id="661488"/>
    <lineage>
        <taxon>Bacteria</taxon>
        <taxon>Pseudomonadati</taxon>
        <taxon>Bacteroidota</taxon>
        <taxon>Chitinophagia</taxon>
        <taxon>Chitinophagales</taxon>
        <taxon>Chitinophagaceae</taxon>
        <taxon>Pseudobacter</taxon>
    </lineage>
</organism>
<evidence type="ECO:0000313" key="2">
    <source>
        <dbReference type="Proteomes" id="UP000293874"/>
    </source>
</evidence>
<accession>A0A4Q7MT72</accession>
<dbReference type="InterPro" id="IPR019854">
    <property type="entry name" value="Motility-assoc_prot_GldC"/>
</dbReference>
<keyword evidence="2" id="KW-1185">Reference proteome</keyword>
<dbReference type="Pfam" id="PF19937">
    <property type="entry name" value="GldC-like"/>
    <property type="match status" value="1"/>
</dbReference>
<dbReference type="NCBIfam" id="TIGR03515">
    <property type="entry name" value="GldC"/>
    <property type="match status" value="1"/>
</dbReference>
<dbReference type="RefSeq" id="WP_127131329.1">
    <property type="nucleotide sequence ID" value="NZ_CP042431.1"/>
</dbReference>
<name>A0A4Q7MT72_9BACT</name>
<evidence type="ECO:0000313" key="1">
    <source>
        <dbReference type="EMBL" id="RZS72046.1"/>
    </source>
</evidence>
<gene>
    <name evidence="1" type="ORF">EV199_3961</name>
</gene>
<dbReference type="EMBL" id="SGXA01000002">
    <property type="protein sequence ID" value="RZS72046.1"/>
    <property type="molecule type" value="Genomic_DNA"/>
</dbReference>
<comment type="caution">
    <text evidence="1">The sequence shown here is derived from an EMBL/GenBank/DDBJ whole genome shotgun (WGS) entry which is preliminary data.</text>
</comment>
<reference evidence="1 2" key="1">
    <citation type="submission" date="2019-02" db="EMBL/GenBank/DDBJ databases">
        <title>Genomic Encyclopedia of Type Strains, Phase IV (KMG-IV): sequencing the most valuable type-strain genomes for metagenomic binning, comparative biology and taxonomic classification.</title>
        <authorList>
            <person name="Goeker M."/>
        </authorList>
    </citation>
    <scope>NUCLEOTIDE SEQUENCE [LARGE SCALE GENOMIC DNA]</scope>
    <source>
        <strain evidence="1 2">DSM 18116</strain>
    </source>
</reference>
<sequence length="115" mass="13436">MTKSTITIDVQLDDKRVPESISWSATESTADNARAAKALMLAFWDGTDKTALRMDLWTKEMMVDEMADFYYQTIMTMADSFERSTHQAELVEKMRVFAQDFYKRFQEIQLEQNKA</sequence>
<proteinExistence type="predicted"/>
<protein>
    <submittedName>
        <fullName evidence="1">Protein involved in gliding motility GldC</fullName>
    </submittedName>
</protein>
<dbReference type="OrthoDB" id="893422at2"/>